<feature type="region of interest" description="Disordered" evidence="1">
    <location>
        <begin position="148"/>
        <end position="183"/>
    </location>
</feature>
<dbReference type="Proteomes" id="UP000489600">
    <property type="component" value="Unassembled WGS sequence"/>
</dbReference>
<protein>
    <submittedName>
        <fullName evidence="2">Uncharacterized protein</fullName>
    </submittedName>
</protein>
<feature type="compositionally biased region" description="Polar residues" evidence="1">
    <location>
        <begin position="156"/>
        <end position="165"/>
    </location>
</feature>
<accession>A0A565CFQ9</accession>
<gene>
    <name evidence="2" type="ORF">ANE_LOCUS22957</name>
</gene>
<keyword evidence="3" id="KW-1185">Reference proteome</keyword>
<evidence type="ECO:0000313" key="3">
    <source>
        <dbReference type="Proteomes" id="UP000489600"/>
    </source>
</evidence>
<sequence>MKAGIGDGGFTQAAWYWDSVEEAMLVSQANLWKPARATRPEATRQQTVMQRVSVGASVGRTVHEMGLEGIISPLKGLFPGPGLLVNTDFGVSLGPKNMKKKGKPTSGKKAKNILGVRKKIGHSPYQGVRVQQQASAAVKTSLRDNLTLCELPQPPSSRTATSPGESSKKRLDPVVGEKPPSDD</sequence>
<dbReference type="AlphaFoldDB" id="A0A565CFQ9"/>
<comment type="caution">
    <text evidence="2">The sequence shown here is derived from an EMBL/GenBank/DDBJ whole genome shotgun (WGS) entry which is preliminary data.</text>
</comment>
<evidence type="ECO:0000313" key="2">
    <source>
        <dbReference type="EMBL" id="VVB12513.1"/>
    </source>
</evidence>
<proteinExistence type="predicted"/>
<name>A0A565CFQ9_9BRAS</name>
<evidence type="ECO:0000256" key="1">
    <source>
        <dbReference type="SAM" id="MobiDB-lite"/>
    </source>
</evidence>
<organism evidence="2 3">
    <name type="scientific">Arabis nemorensis</name>
    <dbReference type="NCBI Taxonomy" id="586526"/>
    <lineage>
        <taxon>Eukaryota</taxon>
        <taxon>Viridiplantae</taxon>
        <taxon>Streptophyta</taxon>
        <taxon>Embryophyta</taxon>
        <taxon>Tracheophyta</taxon>
        <taxon>Spermatophyta</taxon>
        <taxon>Magnoliopsida</taxon>
        <taxon>eudicotyledons</taxon>
        <taxon>Gunneridae</taxon>
        <taxon>Pentapetalae</taxon>
        <taxon>rosids</taxon>
        <taxon>malvids</taxon>
        <taxon>Brassicales</taxon>
        <taxon>Brassicaceae</taxon>
        <taxon>Arabideae</taxon>
        <taxon>Arabis</taxon>
    </lineage>
</organism>
<dbReference type="EMBL" id="CABITT030000007">
    <property type="protein sequence ID" value="VVB12513.1"/>
    <property type="molecule type" value="Genomic_DNA"/>
</dbReference>
<reference evidence="2" key="1">
    <citation type="submission" date="2019-07" db="EMBL/GenBank/DDBJ databases">
        <authorList>
            <person name="Dittberner H."/>
        </authorList>
    </citation>
    <scope>NUCLEOTIDE SEQUENCE [LARGE SCALE GENOMIC DNA]</scope>
</reference>